<dbReference type="SUPFAM" id="SSF48371">
    <property type="entry name" value="ARM repeat"/>
    <property type="match status" value="1"/>
</dbReference>
<name>A0A401ZJG3_9CHLR</name>
<accession>A0A401ZJG3</accession>
<keyword evidence="2" id="KW-1185">Reference proteome</keyword>
<sequence length="1097" mass="125886">MDKAQLLQEVEALTFAQRSRRMVDFGRLSLTDARMAQTLAEMAVGPFYERFLALQACYGSRDGALVFASLSDPSSCMRRLAVKLVPLTCDQEQQRQALRIVPRELRSSLIRFLRHYDLQEPIDLFLHYLAEQADRSLGSLLPFGSPDVVARYLPRVSPRFSRDQWRRLARWQPELALDVLQRRLEDLGEQEELFIAHLNATIPILVRVHPDGLLALLRSSRLTDLLSRLKLEELWRRRPNELFDLLYAAHIDINLDEYIINRHITMDRLHLLARHNSKDYRIIESLGLLPPEQRVEIFEAHLRHVTDRGMPPFEALALLPRQQREQEARHLWSRTDLDLRQWEERRQYAQLLPWPEARAKLDYDLHHADVQRRDCALGILARAVAYQREHLDDLLDLFLKHRNEPDPVRLSMCDGLNALPPGAWREAHLPALAAFVRASLDAIDLSMHTLEKLARLLFRLVPWHLQWASEQIAALLGERGAFPLSASVYDEPALESLLTARHIRGLVPILLPVLTDWLRQDKREALAACAASLGCQLRHFPELGQLLAQLVASSQTTTEAQRIMKLLIRWQPALSHTLIPELVARDPSWIMVSAVEEYLQRFRQDLLSPFLVRTTIQGRFASEEAHFLPSMKSGLVLTQSQQERYAERLEGEIASSFEHRLLRNAYSQLALLPAIAPERLLSLAQNTRNYNRQIGAINALATTDNTLMAATIFALLREQSEKDESVYMLRVTLRALRRALRRLPEEAAFELLSSYTFPQLTMRKEITLLIGRLSLDAAYQYLLDLQTREGQHPDLRAVGIRALWNHLDRPLTWEILQRAASTASNNMAFKIGHIPPEQLTSQELQQLLRLLHTTLQHAGQEARLDLLQNIGELSLRDTQRILTPLLLSMMLSESVAEAEAAITAFMAVCTDRDIPQLQETIRVLGRDRRRLLMLLPRFSLWSSVKYRRYRNLSKSKLQGRRQLALALISVLGEFPATSQVRLRNVFTLLSIADVIELIKQLVETDQLHPEALMEACNQLNVVYHPRPLAEEDLRAVQDALAAHPDERLRRVALAALCAQAHETHYSSEWTPELTERLRVYQSDPSPLVAEAALNIFP</sequence>
<dbReference type="Proteomes" id="UP000287224">
    <property type="component" value="Unassembled WGS sequence"/>
</dbReference>
<organism evidence="1 2">
    <name type="scientific">Dictyobacter aurantiacus</name>
    <dbReference type="NCBI Taxonomy" id="1936993"/>
    <lineage>
        <taxon>Bacteria</taxon>
        <taxon>Bacillati</taxon>
        <taxon>Chloroflexota</taxon>
        <taxon>Ktedonobacteria</taxon>
        <taxon>Ktedonobacterales</taxon>
        <taxon>Dictyobacteraceae</taxon>
        <taxon>Dictyobacter</taxon>
    </lineage>
</organism>
<dbReference type="RefSeq" id="WP_126597883.1">
    <property type="nucleotide sequence ID" value="NZ_BIFQ01000001.1"/>
</dbReference>
<protein>
    <submittedName>
        <fullName evidence="1">Uncharacterized protein</fullName>
    </submittedName>
</protein>
<reference evidence="2" key="1">
    <citation type="submission" date="2018-12" db="EMBL/GenBank/DDBJ databases">
        <title>Tengunoibacter tsumagoiensis gen. nov., sp. nov., Dictyobacter kobayashii sp. nov., D. alpinus sp. nov., and D. joshuensis sp. nov. and description of Dictyobacteraceae fam. nov. within the order Ktedonobacterales isolated from Tengu-no-mugimeshi.</title>
        <authorList>
            <person name="Wang C.M."/>
            <person name="Zheng Y."/>
            <person name="Sakai Y."/>
            <person name="Toyoda A."/>
            <person name="Minakuchi Y."/>
            <person name="Abe K."/>
            <person name="Yokota A."/>
            <person name="Yabe S."/>
        </authorList>
    </citation>
    <scope>NUCLEOTIDE SEQUENCE [LARGE SCALE GENOMIC DNA]</scope>
    <source>
        <strain evidence="2">S-27</strain>
    </source>
</reference>
<evidence type="ECO:0000313" key="2">
    <source>
        <dbReference type="Proteomes" id="UP000287224"/>
    </source>
</evidence>
<comment type="caution">
    <text evidence="1">The sequence shown here is derived from an EMBL/GenBank/DDBJ whole genome shotgun (WGS) entry which is preliminary data.</text>
</comment>
<dbReference type="EMBL" id="BIFQ01000001">
    <property type="protein sequence ID" value="GCE06980.1"/>
    <property type="molecule type" value="Genomic_DNA"/>
</dbReference>
<proteinExistence type="predicted"/>
<dbReference type="InterPro" id="IPR016024">
    <property type="entry name" value="ARM-type_fold"/>
</dbReference>
<gene>
    <name evidence="1" type="ORF">KDAU_43090</name>
</gene>
<evidence type="ECO:0000313" key="1">
    <source>
        <dbReference type="EMBL" id="GCE06980.1"/>
    </source>
</evidence>
<dbReference type="OrthoDB" id="2077833at2"/>
<dbReference type="AlphaFoldDB" id="A0A401ZJG3"/>